<reference evidence="1 2" key="1">
    <citation type="submission" date="2015-07" db="EMBL/GenBank/DDBJ databases">
        <title>ATOL: Assembling a taxonomically balanced genome-scale reconstruction of the evolutionary history of the Enterobacteriaceae.</title>
        <authorList>
            <person name="Plunkett G.III."/>
            <person name="Neeno-Eckwall E.C."/>
            <person name="Glasner J.D."/>
            <person name="Perna N.T."/>
        </authorList>
    </citation>
    <scope>NUCLEOTIDE SEQUENCE [LARGE SCALE GENOMIC DNA]</scope>
    <source>
        <strain evidence="1 2">ATCC 35017</strain>
    </source>
</reference>
<organism evidence="1 2">
    <name type="scientific">Moellerella wisconsensis ATCC 35017</name>
    <dbReference type="NCBI Taxonomy" id="1354267"/>
    <lineage>
        <taxon>Bacteria</taxon>
        <taxon>Pseudomonadati</taxon>
        <taxon>Pseudomonadota</taxon>
        <taxon>Gammaproteobacteria</taxon>
        <taxon>Enterobacterales</taxon>
        <taxon>Morganellaceae</taxon>
        <taxon>Moellerella</taxon>
    </lineage>
</organism>
<dbReference type="SUPFAM" id="SSF82171">
    <property type="entry name" value="DPP6 N-terminal domain-like"/>
    <property type="match status" value="1"/>
</dbReference>
<evidence type="ECO:0000313" key="1">
    <source>
        <dbReference type="EMBL" id="KPD03851.1"/>
    </source>
</evidence>
<protein>
    <submittedName>
        <fullName evidence="1">YidR family protein</fullName>
    </submittedName>
</protein>
<sequence length="440" mass="49769">MIYKERQITFDLCNHQLSNINVWTPDSQWLVYDLRPDGGSFTSKTIEKIHVNTREVTQIYQANSDAHVGVVTVSPNNPPRYAFIHGPENPDKSWQYDFHHRRGVYVKQDEWDCCHNIDALSLTPPFVAGALRGGTHVHIFSPDGQWLSFTYNDHIMHELNEAWDQRNVAVAVPVGPVIIDNRSHPREYDGEYFCCQITTTTVRPCAGSDDITRAYEEGWVGKKGYRRKDGGWQQRAIVFIGDTLALSPDNQAGKIVPEIFIVDLPDDPQKMKQQGEYPLQGTEQQLPSPPYGVKQRRLTFTHHLNNPGLALQPRHWLRTSPDGSQIACLRQDDHNVVQLWLVSTCDGELRQVTHGDSGVQSAFSWDNTGEYITFIYQNSVALCQVSTGKITKITTSSIPAPCAEAVVFSPDNSQIAFMRDLDGYRQIFTVDTNLSAHLFL</sequence>
<dbReference type="Gene3D" id="2.120.10.30">
    <property type="entry name" value="TolB, C-terminal domain"/>
    <property type="match status" value="1"/>
</dbReference>
<keyword evidence="2" id="KW-1185">Reference proteome</keyword>
<dbReference type="AlphaFoldDB" id="A0A0N0IBR3"/>
<dbReference type="Pfam" id="PF07676">
    <property type="entry name" value="PD40"/>
    <property type="match status" value="1"/>
</dbReference>
<dbReference type="InterPro" id="IPR011042">
    <property type="entry name" value="6-blade_b-propeller_TolB-like"/>
</dbReference>
<dbReference type="Pfam" id="PF12566">
    <property type="entry name" value="DUF3748"/>
    <property type="match status" value="1"/>
</dbReference>
<evidence type="ECO:0000313" key="2">
    <source>
        <dbReference type="Proteomes" id="UP000053226"/>
    </source>
</evidence>
<name>A0A0N0IBR3_9GAMM</name>
<comment type="caution">
    <text evidence="1">The sequence shown here is derived from an EMBL/GenBank/DDBJ whole genome shotgun (WGS) entry which is preliminary data.</text>
</comment>
<dbReference type="RefSeq" id="WP_053907386.1">
    <property type="nucleotide sequence ID" value="NZ_CAWMUS010000007.1"/>
</dbReference>
<gene>
    <name evidence="1" type="ORF">M992_0771</name>
</gene>
<proteinExistence type="predicted"/>
<dbReference type="InterPro" id="IPR011659">
    <property type="entry name" value="WD40"/>
</dbReference>
<dbReference type="OrthoDB" id="626010at2"/>
<accession>A0A0N0IBR3</accession>
<dbReference type="InterPro" id="IPR022223">
    <property type="entry name" value="DUF3748"/>
</dbReference>
<dbReference type="Proteomes" id="UP000053226">
    <property type="component" value="Unassembled WGS sequence"/>
</dbReference>
<dbReference type="EMBL" id="LGAA01000007">
    <property type="protein sequence ID" value="KPD03851.1"/>
    <property type="molecule type" value="Genomic_DNA"/>
</dbReference>